<dbReference type="RefSeq" id="WP_373654227.1">
    <property type="nucleotide sequence ID" value="NZ_JBGUAW010000001.1"/>
</dbReference>
<dbReference type="Proteomes" id="UP001575181">
    <property type="component" value="Unassembled WGS sequence"/>
</dbReference>
<evidence type="ECO:0000256" key="4">
    <source>
        <dbReference type="ARBA" id="ARBA00022801"/>
    </source>
</evidence>
<comment type="catalytic activity">
    <reaction evidence="1">
        <text>beta-D-fructose 1,6-bisphosphate + H2O = beta-D-fructose 6-phosphate + phosphate</text>
        <dbReference type="Rhea" id="RHEA:11064"/>
        <dbReference type="ChEBI" id="CHEBI:15377"/>
        <dbReference type="ChEBI" id="CHEBI:32966"/>
        <dbReference type="ChEBI" id="CHEBI:43474"/>
        <dbReference type="ChEBI" id="CHEBI:57634"/>
        <dbReference type="EC" id="3.1.3.11"/>
    </reaction>
</comment>
<organism evidence="8 9">
    <name type="scientific">Thiohalorhabdus methylotrophus</name>
    <dbReference type="NCBI Taxonomy" id="3242694"/>
    <lineage>
        <taxon>Bacteria</taxon>
        <taxon>Pseudomonadati</taxon>
        <taxon>Pseudomonadota</taxon>
        <taxon>Gammaproteobacteria</taxon>
        <taxon>Thiohalorhabdales</taxon>
        <taxon>Thiohalorhabdaceae</taxon>
        <taxon>Thiohalorhabdus</taxon>
    </lineage>
</organism>
<evidence type="ECO:0000256" key="6">
    <source>
        <dbReference type="ARBA" id="ARBA00023277"/>
    </source>
</evidence>
<dbReference type="Pfam" id="PF03320">
    <property type="entry name" value="FBPase_glpX"/>
    <property type="match status" value="1"/>
</dbReference>
<evidence type="ECO:0000256" key="1">
    <source>
        <dbReference type="ARBA" id="ARBA00001273"/>
    </source>
</evidence>
<keyword evidence="5" id="KW-0464">Manganese</keyword>
<protein>
    <recommendedName>
        <fullName evidence="7">Fructose-1,6-bisphosphatase</fullName>
    </recommendedName>
</protein>
<keyword evidence="4 8" id="KW-0378">Hydrolase</keyword>
<evidence type="ECO:0000256" key="5">
    <source>
        <dbReference type="ARBA" id="ARBA00023211"/>
    </source>
</evidence>
<dbReference type="GO" id="GO:0042132">
    <property type="term" value="F:fructose 1,6-bisphosphate 1-phosphatase activity"/>
    <property type="evidence" value="ECO:0007669"/>
    <property type="project" value="UniProtKB-EC"/>
</dbReference>
<keyword evidence="9" id="KW-1185">Reference proteome</keyword>
<comment type="similarity">
    <text evidence="2 7">Belongs to the FBPase class 2 family.</text>
</comment>
<dbReference type="SUPFAM" id="SSF56655">
    <property type="entry name" value="Carbohydrate phosphatase"/>
    <property type="match status" value="1"/>
</dbReference>
<dbReference type="NCBIfam" id="TIGR00330">
    <property type="entry name" value="glpX"/>
    <property type="match status" value="1"/>
</dbReference>
<dbReference type="PANTHER" id="PTHR30447:SF0">
    <property type="entry name" value="FRUCTOSE-1,6-BISPHOSPHATASE 1 CLASS 2-RELATED"/>
    <property type="match status" value="1"/>
</dbReference>
<dbReference type="Gene3D" id="3.30.540.10">
    <property type="entry name" value="Fructose-1,6-Bisphosphatase, subunit A, domain 1"/>
    <property type="match status" value="1"/>
</dbReference>
<gene>
    <name evidence="8" type="primary">glpX</name>
    <name evidence="8" type="ORF">ACERLL_01210</name>
</gene>
<dbReference type="InterPro" id="IPR004464">
    <property type="entry name" value="FBPase_class-2/SBPase"/>
</dbReference>
<proteinExistence type="inferred from homology"/>
<dbReference type="Gene3D" id="3.40.190.90">
    <property type="match status" value="1"/>
</dbReference>
<reference evidence="8 9" key="1">
    <citation type="submission" date="2024-08" db="EMBL/GenBank/DDBJ databases">
        <title>Whole-genome sequencing of halo(alkali)philic microorganisms from hypersaline lakes.</title>
        <authorList>
            <person name="Sorokin D.Y."/>
            <person name="Merkel A.Y."/>
            <person name="Messina E."/>
            <person name="Yakimov M."/>
        </authorList>
    </citation>
    <scope>NUCLEOTIDE SEQUENCE [LARGE SCALE GENOMIC DNA]</scope>
    <source>
        <strain evidence="8 9">Cl-TMA</strain>
    </source>
</reference>
<evidence type="ECO:0000313" key="9">
    <source>
        <dbReference type="Proteomes" id="UP001575181"/>
    </source>
</evidence>
<evidence type="ECO:0000313" key="8">
    <source>
        <dbReference type="EMBL" id="MFA9459442.1"/>
    </source>
</evidence>
<keyword evidence="3" id="KW-0479">Metal-binding</keyword>
<dbReference type="CDD" id="cd01516">
    <property type="entry name" value="FBPase_glpX"/>
    <property type="match status" value="1"/>
</dbReference>
<dbReference type="PANTHER" id="PTHR30447">
    <property type="entry name" value="FRUCTOSE-1,6-BISPHOSPHATASE CLASS 2"/>
    <property type="match status" value="1"/>
</dbReference>
<dbReference type="PIRSF" id="PIRSF004532">
    <property type="entry name" value="GlpX"/>
    <property type="match status" value="1"/>
</dbReference>
<evidence type="ECO:0000256" key="7">
    <source>
        <dbReference type="PIRNR" id="PIRNR004532"/>
    </source>
</evidence>
<evidence type="ECO:0000256" key="3">
    <source>
        <dbReference type="ARBA" id="ARBA00022723"/>
    </source>
</evidence>
<evidence type="ECO:0000256" key="2">
    <source>
        <dbReference type="ARBA" id="ARBA00008989"/>
    </source>
</evidence>
<accession>A0ABV4TR04</accession>
<dbReference type="EMBL" id="JBGUAW010000001">
    <property type="protein sequence ID" value="MFA9459442.1"/>
    <property type="molecule type" value="Genomic_DNA"/>
</dbReference>
<keyword evidence="6 7" id="KW-0119">Carbohydrate metabolism</keyword>
<sequence length="314" mass="32691">MPMEQLTMPLVRTTEAAARGATDWIGRGEKEQGDGAAVEAMRQAMTAVPMAGEVVIGEGEKDEAPMLYNGEQVGNGEGPKVDIAVDPVEGTNFLAKGMPGSIVVLAAAPQGQMFRPGPGFYMDKLVVPPAAKGKLDPNAPLASKLGDLASALDKQVEDLRIFVLDKPRHQDMIQEVRAAGASVRLATDGDVSGGVMAALGESVDALMGVGGTPEGVITACAAKAVGGDMFGAMAPQKDDEEKQIREFGLEPGQVLTMNDLIKGDNVLFVATGLTSSDILDGVQDYGDLITTDTMVITGAHGTVQRIRTEKPVSS</sequence>
<comment type="caution">
    <text evidence="8">The sequence shown here is derived from an EMBL/GenBank/DDBJ whole genome shotgun (WGS) entry which is preliminary data.</text>
</comment>
<name>A0ABV4TR04_9GAMM</name>